<dbReference type="GO" id="GO:0005975">
    <property type="term" value="P:carbohydrate metabolic process"/>
    <property type="evidence" value="ECO:0007669"/>
    <property type="project" value="InterPro"/>
</dbReference>
<evidence type="ECO:0000256" key="3">
    <source>
        <dbReference type="ARBA" id="ARBA00023239"/>
    </source>
</evidence>
<dbReference type="GO" id="GO:0005576">
    <property type="term" value="C:extracellular region"/>
    <property type="evidence" value="ECO:0007669"/>
    <property type="project" value="InterPro"/>
</dbReference>
<dbReference type="Pfam" id="PF00754">
    <property type="entry name" value="F5_F8_type_C"/>
    <property type="match status" value="2"/>
</dbReference>
<dbReference type="InterPro" id="IPR003159">
    <property type="entry name" value="Lyase_8_central_dom"/>
</dbReference>
<sequence length="1275" mass="135453">MKLLQSLAALTASLAVALAGAGAVPAAAATAEEDVDVIASRLQDYYLSQGDEVLLANGIYLARTSDATDYLASQEADGSWADVDYADRTSSANGSVWSAYTALYRLMAMAQAYRDEGADGFEEPALLAGIEQGLRYWDEADPGNTNWWETEIGESIAMGRISVFLSDVLADDALEVTLEHNTGRLDPVGANGAWRTTNYLFEAVATEDVEDIRAGFDTMVATVAVDDSGDVNEAVQPDLSFWAHGPQLYSEGYGLALFANVAIWADAARGTSLAFSRDDLDTIAAYIVGGTRWMIRGEIGMLYLGYRPPKTVEGVTGYAAEFIEPLRMMARTDPLYARDYEAVLDNVLGETPGNGLTGDRYFWRSEFASHLRPEYGIFTKLNSSRTTGGEYRSTFRPSVGNEVYWNASGATAIQVTNEEYTDLGPAFDWFHYPGVTAPYAKEQDRGPAGRLSNGGSFTGGVSDGTYGATVFTLDRAGASAQKSYFAFDDEMVALGTGITSDRDVAVHTTVNQVAAAGNASVDGEAVAAGTDTEVAGASWAYNDRVGYVFPGSQTVHVANADQTGSWLGEDPETHRAFTLYVDHGVAPEDASYEYVVLPAMPENKVRNYARKPAVDVLRNDAALQAVRHDKLDLTMATFAEAGPLDLGDGRSLEVSEPCLVILDESGRTPVVTVSNPERPGLVVDVSLSDGDEAVHGTFALGAGPDLGRSVTGALASNTDPGASPLTASRAAVDHGAALAGDGDEGTEWRSGPDGTTWLASRLEPGSYLTGLRIDWGEDHATRYLVQTSTDGTTWTDRRFVQDGDGGTSSIELDPRPASFLRVVMLESSGGAGFSVRELTPETSVNLALGRAASASGGVGGNAVDGNLATRWIAPVDDRSWLQVDLGSVQPVSTVRLRWEASFARQYEIQVSDDGGTWETAYATTGAGSDGGTDLLSLEAEGRYVRMQTVRRSDSRWGVSVWEMEVFSDDALLDALEPAPARPDLALGRPVTAQSTYSSGLAAANAVDGDPTTRWASQRQDAPYTTERWLQVDLEDVRAVSRVAVTWEAATSDDYRVQGSLDGESWVDLARVQGRSSGLRDVVDIDRTEARYVRIIGLPATKYGLSVFDLEVYGGFNLTCSDEAVHLAPVATGGVTASVSPVVADDQFTAYSLDDTVARVVGAPEVTDDGAVEVPLATGPSGATSVLLTHSAGDEIAWCDVAVDVDTSALEALVDEADALDSREWSQRTWAPLLPALEAAKSVLAADAASRDEVDAAAAALADALDGLKPVRPSGR</sequence>
<evidence type="ECO:0000256" key="1">
    <source>
        <dbReference type="ARBA" id="ARBA00006699"/>
    </source>
</evidence>
<dbReference type="Pfam" id="PF22633">
    <property type="entry name" value="F5_F8_type_C_2"/>
    <property type="match status" value="1"/>
</dbReference>
<dbReference type="Proteomes" id="UP000555552">
    <property type="component" value="Unassembled WGS sequence"/>
</dbReference>
<dbReference type="Gene3D" id="1.20.1270.90">
    <property type="entry name" value="AF1782-like"/>
    <property type="match status" value="1"/>
</dbReference>
<dbReference type="InterPro" id="IPR011013">
    <property type="entry name" value="Gal_mutarotase_sf_dom"/>
</dbReference>
<feature type="domain" description="F5/8 type C" evidence="5">
    <location>
        <begin position="826"/>
        <end position="968"/>
    </location>
</feature>
<dbReference type="GO" id="GO:0016837">
    <property type="term" value="F:carbon-oxygen lyase activity, acting on polysaccharides"/>
    <property type="evidence" value="ECO:0007669"/>
    <property type="project" value="UniProtKB-ARBA"/>
</dbReference>
<dbReference type="AlphaFoldDB" id="A0A849BQK6"/>
<dbReference type="GO" id="GO:0030246">
    <property type="term" value="F:carbohydrate binding"/>
    <property type="evidence" value="ECO:0007669"/>
    <property type="project" value="InterPro"/>
</dbReference>
<dbReference type="SUPFAM" id="SSF49863">
    <property type="entry name" value="Hyaluronate lyase-like, C-terminal domain"/>
    <property type="match status" value="1"/>
</dbReference>
<dbReference type="PANTHER" id="PTHR38481:SF1">
    <property type="entry name" value="HYALURONATE LYASE"/>
    <property type="match status" value="1"/>
</dbReference>
<keyword evidence="7" id="KW-1185">Reference proteome</keyword>
<dbReference type="InterPro" id="IPR011071">
    <property type="entry name" value="Lyase_8-like_C"/>
</dbReference>
<dbReference type="Gene3D" id="2.60.220.10">
    <property type="entry name" value="Polysaccharide lyase family 8-like, C-terminal"/>
    <property type="match status" value="1"/>
</dbReference>
<feature type="signal peptide" evidence="4">
    <location>
        <begin position="1"/>
        <end position="28"/>
    </location>
</feature>
<evidence type="ECO:0000256" key="4">
    <source>
        <dbReference type="SAM" id="SignalP"/>
    </source>
</evidence>
<gene>
    <name evidence="6" type="ORF">HLB09_01740</name>
</gene>
<evidence type="ECO:0000259" key="5">
    <source>
        <dbReference type="PROSITE" id="PS50022"/>
    </source>
</evidence>
<evidence type="ECO:0000313" key="7">
    <source>
        <dbReference type="Proteomes" id="UP000555552"/>
    </source>
</evidence>
<reference evidence="6 7" key="1">
    <citation type="submission" date="2020-05" db="EMBL/GenBank/DDBJ databases">
        <title>MicrobeNet Type strains.</title>
        <authorList>
            <person name="Nicholson A.C."/>
        </authorList>
    </citation>
    <scope>NUCLEOTIDE SEQUENCE [LARGE SCALE GENOMIC DNA]</scope>
    <source>
        <strain evidence="6 7">JCM 14547</strain>
    </source>
</reference>
<evidence type="ECO:0000313" key="6">
    <source>
        <dbReference type="EMBL" id="NNH21826.1"/>
    </source>
</evidence>
<dbReference type="SUPFAM" id="SSF48230">
    <property type="entry name" value="Chondroitin AC/alginate lyase"/>
    <property type="match status" value="1"/>
</dbReference>
<evidence type="ECO:0000256" key="2">
    <source>
        <dbReference type="ARBA" id="ARBA00022729"/>
    </source>
</evidence>
<protein>
    <recommendedName>
        <fullName evidence="5">F5/8 type C domain-containing protein</fullName>
    </recommendedName>
</protein>
<dbReference type="SUPFAM" id="SSF49785">
    <property type="entry name" value="Galactose-binding domain-like"/>
    <property type="match status" value="3"/>
</dbReference>
<dbReference type="InterPro" id="IPR012970">
    <property type="entry name" value="Lyase_8_alpha_N"/>
</dbReference>
<comment type="similarity">
    <text evidence="1">Belongs to the polysaccharide lyase 8 family.</text>
</comment>
<feature type="chain" id="PRO_5032753651" description="F5/8 type C domain-containing protein" evidence="4">
    <location>
        <begin position="29"/>
        <end position="1275"/>
    </location>
</feature>
<dbReference type="InterPro" id="IPR008929">
    <property type="entry name" value="Chondroitin_lyas"/>
</dbReference>
<dbReference type="InterPro" id="IPR038970">
    <property type="entry name" value="Lyase_8"/>
</dbReference>
<name>A0A849BQK6_9ACTN</name>
<dbReference type="InterPro" id="IPR008979">
    <property type="entry name" value="Galactose-bd-like_sf"/>
</dbReference>
<dbReference type="Pfam" id="PF02278">
    <property type="entry name" value="Lyase_8"/>
    <property type="match status" value="1"/>
</dbReference>
<keyword evidence="3" id="KW-0456">Lyase</keyword>
<dbReference type="InterPro" id="IPR004103">
    <property type="entry name" value="Lyase_8_C"/>
</dbReference>
<feature type="domain" description="F5/8 type C" evidence="5">
    <location>
        <begin position="701"/>
        <end position="796"/>
    </location>
</feature>
<dbReference type="SUPFAM" id="SSF74650">
    <property type="entry name" value="Galactose mutarotase-like"/>
    <property type="match status" value="1"/>
</dbReference>
<dbReference type="EMBL" id="JABEMA010000009">
    <property type="protein sequence ID" value="NNH21826.1"/>
    <property type="molecule type" value="Genomic_DNA"/>
</dbReference>
<dbReference type="InterPro" id="IPR014718">
    <property type="entry name" value="GH-type_carb-bd"/>
</dbReference>
<dbReference type="Pfam" id="PF08124">
    <property type="entry name" value="Lyase_8_N"/>
    <property type="match status" value="1"/>
</dbReference>
<dbReference type="InterPro" id="IPR000421">
    <property type="entry name" value="FA58C"/>
</dbReference>
<dbReference type="PROSITE" id="PS50022">
    <property type="entry name" value="FA58C_3"/>
    <property type="match status" value="3"/>
</dbReference>
<dbReference type="Gene3D" id="1.50.10.100">
    <property type="entry name" value="Chondroitin AC/alginate lyase"/>
    <property type="match status" value="1"/>
</dbReference>
<accession>A0A849BQK6</accession>
<dbReference type="PANTHER" id="PTHR38481">
    <property type="entry name" value="HYALURONATE LYASE"/>
    <property type="match status" value="1"/>
</dbReference>
<feature type="domain" description="F5/8 type C" evidence="5">
    <location>
        <begin position="974"/>
        <end position="1114"/>
    </location>
</feature>
<comment type="caution">
    <text evidence="6">The sequence shown here is derived from an EMBL/GenBank/DDBJ whole genome shotgun (WGS) entry which is preliminary data.</text>
</comment>
<dbReference type="Gene3D" id="2.70.98.10">
    <property type="match status" value="1"/>
</dbReference>
<organism evidence="6 7">
    <name type="scientific">Pseudokineococcus marinus</name>
    <dbReference type="NCBI Taxonomy" id="351215"/>
    <lineage>
        <taxon>Bacteria</taxon>
        <taxon>Bacillati</taxon>
        <taxon>Actinomycetota</taxon>
        <taxon>Actinomycetes</taxon>
        <taxon>Kineosporiales</taxon>
        <taxon>Kineosporiaceae</taxon>
        <taxon>Pseudokineococcus</taxon>
    </lineage>
</organism>
<proteinExistence type="inferred from homology"/>
<keyword evidence="2 4" id="KW-0732">Signal</keyword>
<dbReference type="Gene3D" id="2.60.120.260">
    <property type="entry name" value="Galactose-binding domain-like"/>
    <property type="match status" value="3"/>
</dbReference>
<dbReference type="RefSeq" id="WP_171201688.1">
    <property type="nucleotide sequence ID" value="NZ_BAAANP010000003.1"/>
</dbReference>
<dbReference type="Pfam" id="PF02884">
    <property type="entry name" value="Lyase_8_C"/>
    <property type="match status" value="1"/>
</dbReference>